<dbReference type="Proteomes" id="UP001162131">
    <property type="component" value="Unassembled WGS sequence"/>
</dbReference>
<protein>
    <submittedName>
        <fullName evidence="1">Uncharacterized protein</fullName>
    </submittedName>
</protein>
<reference evidence="1" key="1">
    <citation type="submission" date="2021-09" db="EMBL/GenBank/DDBJ databases">
        <authorList>
            <consortium name="AG Swart"/>
            <person name="Singh M."/>
            <person name="Singh A."/>
            <person name="Seah K."/>
            <person name="Emmerich C."/>
        </authorList>
    </citation>
    <scope>NUCLEOTIDE SEQUENCE</scope>
    <source>
        <strain evidence="1">ATCC30299</strain>
    </source>
</reference>
<dbReference type="EMBL" id="CAJZBQ010000018">
    <property type="protein sequence ID" value="CAG9317164.1"/>
    <property type="molecule type" value="Genomic_DNA"/>
</dbReference>
<accession>A0AAU9ISY9</accession>
<keyword evidence="2" id="KW-1185">Reference proteome</keyword>
<comment type="caution">
    <text evidence="1">The sequence shown here is derived from an EMBL/GenBank/DDBJ whole genome shotgun (WGS) entry which is preliminary data.</text>
</comment>
<evidence type="ECO:0000313" key="2">
    <source>
        <dbReference type="Proteomes" id="UP001162131"/>
    </source>
</evidence>
<evidence type="ECO:0000313" key="1">
    <source>
        <dbReference type="EMBL" id="CAG9317164.1"/>
    </source>
</evidence>
<gene>
    <name evidence="1" type="ORF">BSTOLATCC_MIC18418</name>
</gene>
<proteinExistence type="predicted"/>
<name>A0AAU9ISY9_9CILI</name>
<organism evidence="1 2">
    <name type="scientific">Blepharisma stoltei</name>
    <dbReference type="NCBI Taxonomy" id="1481888"/>
    <lineage>
        <taxon>Eukaryota</taxon>
        <taxon>Sar</taxon>
        <taxon>Alveolata</taxon>
        <taxon>Ciliophora</taxon>
        <taxon>Postciliodesmatophora</taxon>
        <taxon>Heterotrichea</taxon>
        <taxon>Heterotrichida</taxon>
        <taxon>Blepharismidae</taxon>
        <taxon>Blepharisma</taxon>
    </lineage>
</organism>
<sequence>MDRLSSKSALLKGAQVKMRCLTAGKTTNWRWNIRTLLFKDPELRTGSEIEALECFLSVKHKQGQSVPLPIHRKWQAKISMQGHKVPFLQPWLRSL</sequence>
<dbReference type="AlphaFoldDB" id="A0AAU9ISY9"/>